<feature type="region of interest" description="Disordered" evidence="1">
    <location>
        <begin position="1"/>
        <end position="158"/>
    </location>
</feature>
<proteinExistence type="predicted"/>
<feature type="compositionally biased region" description="Basic and acidic residues" evidence="1">
    <location>
        <begin position="54"/>
        <end position="67"/>
    </location>
</feature>
<feature type="compositionally biased region" description="Basic and acidic residues" evidence="1">
    <location>
        <begin position="91"/>
        <end position="103"/>
    </location>
</feature>
<dbReference type="EMBL" id="CADCWG010000089">
    <property type="protein sequence ID" value="CAA9547662.1"/>
    <property type="molecule type" value="Genomic_DNA"/>
</dbReference>
<name>A0A6J4UED1_9BACT</name>
<feature type="non-terminal residue" evidence="2">
    <location>
        <position position="1"/>
    </location>
</feature>
<evidence type="ECO:0000313" key="2">
    <source>
        <dbReference type="EMBL" id="CAA9547662.1"/>
    </source>
</evidence>
<reference evidence="2" key="1">
    <citation type="submission" date="2020-02" db="EMBL/GenBank/DDBJ databases">
        <authorList>
            <person name="Meier V. D."/>
        </authorList>
    </citation>
    <scope>NUCLEOTIDE SEQUENCE</scope>
    <source>
        <strain evidence="2">AVDCRST_MAG49</strain>
    </source>
</reference>
<evidence type="ECO:0000256" key="1">
    <source>
        <dbReference type="SAM" id="MobiDB-lite"/>
    </source>
</evidence>
<protein>
    <submittedName>
        <fullName evidence="2">Uncharacterized protein</fullName>
    </submittedName>
</protein>
<accession>A0A6J4UED1</accession>
<feature type="compositionally biased region" description="Polar residues" evidence="1">
    <location>
        <begin position="132"/>
        <end position="158"/>
    </location>
</feature>
<gene>
    <name evidence="2" type="ORF">AVDCRST_MAG49-1496</name>
</gene>
<sequence length="158" mass="16396">DGGRASARGAAPLRGVEDGGSAQLALRRPPGERRRTHGAASGDGGAASLPPLDPGRRGADAHDDPRPRLRQSRGGRCARLGDWRSQAAKTRAGEGGDRDDPARGRRRGGPGAPRALARVRGARLRRPASPAPSITSRYGCSATSRAWNAGKRSSPTSL</sequence>
<feature type="non-terminal residue" evidence="2">
    <location>
        <position position="158"/>
    </location>
</feature>
<organism evidence="2">
    <name type="scientific">uncultured Thermomicrobiales bacterium</name>
    <dbReference type="NCBI Taxonomy" id="1645740"/>
    <lineage>
        <taxon>Bacteria</taxon>
        <taxon>Pseudomonadati</taxon>
        <taxon>Thermomicrobiota</taxon>
        <taxon>Thermomicrobia</taxon>
        <taxon>Thermomicrobiales</taxon>
        <taxon>environmental samples</taxon>
    </lineage>
</organism>
<dbReference type="AlphaFoldDB" id="A0A6J4UED1"/>